<proteinExistence type="predicted"/>
<organism evidence="1 2">
    <name type="scientific">Stylosanthes scabra</name>
    <dbReference type="NCBI Taxonomy" id="79078"/>
    <lineage>
        <taxon>Eukaryota</taxon>
        <taxon>Viridiplantae</taxon>
        <taxon>Streptophyta</taxon>
        <taxon>Embryophyta</taxon>
        <taxon>Tracheophyta</taxon>
        <taxon>Spermatophyta</taxon>
        <taxon>Magnoliopsida</taxon>
        <taxon>eudicotyledons</taxon>
        <taxon>Gunneridae</taxon>
        <taxon>Pentapetalae</taxon>
        <taxon>rosids</taxon>
        <taxon>fabids</taxon>
        <taxon>Fabales</taxon>
        <taxon>Fabaceae</taxon>
        <taxon>Papilionoideae</taxon>
        <taxon>50 kb inversion clade</taxon>
        <taxon>dalbergioids sensu lato</taxon>
        <taxon>Dalbergieae</taxon>
        <taxon>Pterocarpus clade</taxon>
        <taxon>Stylosanthes</taxon>
    </lineage>
</organism>
<comment type="caution">
    <text evidence="1">The sequence shown here is derived from an EMBL/GenBank/DDBJ whole genome shotgun (WGS) entry which is preliminary data.</text>
</comment>
<sequence length="88" mass="10031">MFNVIQNDSFAWCGRVGESVGSWARPVSFIGLRVEFGSVSAFWAVWAQRPEQLPRTYGASENPSFRKLIRCEFKSIDVRFSTDSMFVS</sequence>
<accession>A0ABU6U2P0</accession>
<evidence type="ECO:0000313" key="1">
    <source>
        <dbReference type="EMBL" id="MED6155430.1"/>
    </source>
</evidence>
<reference evidence="1 2" key="1">
    <citation type="journal article" date="2023" name="Plants (Basel)">
        <title>Bridging the Gap: Combining Genomics and Transcriptomics Approaches to Understand Stylosanthes scabra, an Orphan Legume from the Brazilian Caatinga.</title>
        <authorList>
            <person name="Ferreira-Neto J.R.C."/>
            <person name="da Silva M.D."/>
            <person name="Binneck E."/>
            <person name="de Melo N.F."/>
            <person name="da Silva R.H."/>
            <person name="de Melo A.L.T.M."/>
            <person name="Pandolfi V."/>
            <person name="Bustamante F.O."/>
            <person name="Brasileiro-Vidal A.C."/>
            <person name="Benko-Iseppon A.M."/>
        </authorList>
    </citation>
    <scope>NUCLEOTIDE SEQUENCE [LARGE SCALE GENOMIC DNA]</scope>
    <source>
        <tissue evidence="1">Leaves</tissue>
    </source>
</reference>
<dbReference type="Proteomes" id="UP001341840">
    <property type="component" value="Unassembled WGS sequence"/>
</dbReference>
<protein>
    <submittedName>
        <fullName evidence="1">Uncharacterized protein</fullName>
    </submittedName>
</protein>
<keyword evidence="2" id="KW-1185">Reference proteome</keyword>
<gene>
    <name evidence="1" type="ORF">PIB30_005282</name>
</gene>
<evidence type="ECO:0000313" key="2">
    <source>
        <dbReference type="Proteomes" id="UP001341840"/>
    </source>
</evidence>
<name>A0ABU6U2P0_9FABA</name>
<dbReference type="EMBL" id="JASCZI010120839">
    <property type="protein sequence ID" value="MED6155430.1"/>
    <property type="molecule type" value="Genomic_DNA"/>
</dbReference>